<dbReference type="PANTHER" id="PTHR46082:SF6">
    <property type="entry name" value="AAA+ ATPASE DOMAIN-CONTAINING PROTEIN-RELATED"/>
    <property type="match status" value="1"/>
</dbReference>
<dbReference type="InterPro" id="IPR011990">
    <property type="entry name" value="TPR-like_helical_dom_sf"/>
</dbReference>
<gene>
    <name evidence="2" type="ORF">S7711_02586</name>
</gene>
<evidence type="ECO:0000256" key="1">
    <source>
        <dbReference type="SAM" id="MobiDB-lite"/>
    </source>
</evidence>
<feature type="region of interest" description="Disordered" evidence="1">
    <location>
        <begin position="347"/>
        <end position="387"/>
    </location>
</feature>
<dbReference type="PRINTS" id="PR00381">
    <property type="entry name" value="KINESINLIGHT"/>
</dbReference>
<reference evidence="2 3" key="1">
    <citation type="journal article" date="2014" name="BMC Genomics">
        <title>Comparative genome sequencing reveals chemotype-specific gene clusters in the toxigenic black mold Stachybotrys.</title>
        <authorList>
            <person name="Semeiks J."/>
            <person name="Borek D."/>
            <person name="Otwinowski Z."/>
            <person name="Grishin N.V."/>
        </authorList>
    </citation>
    <scope>NUCLEOTIDE SEQUENCE [LARGE SCALE GENOMIC DNA]</scope>
    <source>
        <strain evidence="3">CBS 109288 / IBT 7711</strain>
    </source>
</reference>
<dbReference type="HOGENOM" id="CLU_000288_125_8_1"/>
<dbReference type="Proteomes" id="UP000028045">
    <property type="component" value="Unassembled WGS sequence"/>
</dbReference>
<dbReference type="EMBL" id="KL647681">
    <property type="protein sequence ID" value="KEY73992.1"/>
    <property type="molecule type" value="Genomic_DNA"/>
</dbReference>
<keyword evidence="3" id="KW-1185">Reference proteome</keyword>
<sequence>MLNFTPHKVETPPCPAVVIPFSRDLDFVNRQAAVDQGTIIDQIIQKCSQPDSWTALVGLGGVGKSQLAIEYAYRLQEQSPETWVFWIHASNAARFEQSIRDVADCAKIYGRQNPKANIFQLVHGWLHDKTKGPWMLILDNLDNASFLTSPNGRSGDGNDSQAGEADNIKSRPLLSYIPHCQHGSILVTSRNRSAALELVEDTDIVEIEPMNVRDAVTLFEKKFHRPISDDAFELITTLVASLEYMPLAIVQAAAYISQRWPRCSLKQYLDDYQASDRKRASLLSYEGGKLRRDVNAKNSILITWRISFDHIRQVRSSAADLLSLMSFCDRQGIPEFLLRDQSPTKQLVSQTVQTEDIRETEEEDMENKGSDDDSTEMQSNKSENDGFDGFEDDVLMLRNYSFITANEDGCTFEMHRLVQLAMLEWLELHEQKEQWRHRFLVKLCNEMPTGKYENWAICRTLFPHAQLAAAQKPKAQDSRREWATVLYRAAWYCLEMGNGTEAERLSVLAMKARKKFLEADDEEVLWSMAMVAWAYRNQGRWKDAEELDVQVMEMSKTKLGADHPFTLISMGDLASTFWNQGRWKDAEELEVQVMEMSKMKLGANHPFTLISMGNLASTYRNQGRWKDAEELEVQVMKTSKTKLGADHPDTLTSMGNLASTFWNQGRWKDAEELEVQVMEMSKTKLGADHPSTLISMANLASTYRNQGRWKDAEELFVQVMEMSKMKLGANHPDTLISIANLASTFWNQGRWKDAEELEVQVMEMSKMKLGADHPDTLISMANLASTYRNQDRWKDAEELEVQKDAEELEVQVIETSKTKLGADHPNTLISMANLAFTYWSQVRYVEAVNLMSRCVKEQAVKFGVAHPVYCNNAAALARWESELSVSDAGVSS</sequence>
<dbReference type="NCBIfam" id="NF040586">
    <property type="entry name" value="FxSxx_TPR"/>
    <property type="match status" value="1"/>
</dbReference>
<organism evidence="2 3">
    <name type="scientific">Stachybotrys chartarum (strain CBS 109288 / IBT 7711)</name>
    <name type="common">Toxic black mold</name>
    <name type="synonym">Stilbospora chartarum</name>
    <dbReference type="NCBI Taxonomy" id="1280523"/>
    <lineage>
        <taxon>Eukaryota</taxon>
        <taxon>Fungi</taxon>
        <taxon>Dikarya</taxon>
        <taxon>Ascomycota</taxon>
        <taxon>Pezizomycotina</taxon>
        <taxon>Sordariomycetes</taxon>
        <taxon>Hypocreomycetidae</taxon>
        <taxon>Hypocreales</taxon>
        <taxon>Stachybotryaceae</taxon>
        <taxon>Stachybotrys</taxon>
    </lineage>
</organism>
<evidence type="ECO:0000313" key="3">
    <source>
        <dbReference type="Proteomes" id="UP000028045"/>
    </source>
</evidence>
<dbReference type="Pfam" id="PF13424">
    <property type="entry name" value="TPR_12"/>
    <property type="match status" value="2"/>
</dbReference>
<dbReference type="Pfam" id="PF13374">
    <property type="entry name" value="TPR_10"/>
    <property type="match status" value="3"/>
</dbReference>
<protein>
    <recommendedName>
        <fullName evidence="4">NB-ARC domain-containing protein</fullName>
    </recommendedName>
</protein>
<dbReference type="AlphaFoldDB" id="A0A084B8W3"/>
<dbReference type="InterPro" id="IPR027417">
    <property type="entry name" value="P-loop_NTPase"/>
</dbReference>
<accession>A0A084B8W3</accession>
<evidence type="ECO:0000313" key="2">
    <source>
        <dbReference type="EMBL" id="KEY73992.1"/>
    </source>
</evidence>
<dbReference type="PANTHER" id="PTHR46082">
    <property type="entry name" value="ATP/GTP-BINDING PROTEIN-RELATED"/>
    <property type="match status" value="1"/>
</dbReference>
<dbReference type="InterPro" id="IPR053137">
    <property type="entry name" value="NLR-like"/>
</dbReference>
<dbReference type="SUPFAM" id="SSF48452">
    <property type="entry name" value="TPR-like"/>
    <property type="match status" value="2"/>
</dbReference>
<dbReference type="SUPFAM" id="SSF52540">
    <property type="entry name" value="P-loop containing nucleoside triphosphate hydrolases"/>
    <property type="match status" value="1"/>
</dbReference>
<evidence type="ECO:0008006" key="4">
    <source>
        <dbReference type="Google" id="ProtNLM"/>
    </source>
</evidence>
<name>A0A084B8W3_STACB</name>
<proteinExistence type="predicted"/>
<dbReference type="Gene3D" id="3.40.50.300">
    <property type="entry name" value="P-loop containing nucleotide triphosphate hydrolases"/>
    <property type="match status" value="1"/>
</dbReference>
<dbReference type="Gene3D" id="1.25.40.10">
    <property type="entry name" value="Tetratricopeptide repeat domain"/>
    <property type="match status" value="3"/>
</dbReference>